<gene>
    <name evidence="8" type="ordered locus">HCW_08375</name>
</gene>
<dbReference type="SUPFAM" id="SSF103088">
    <property type="entry name" value="OmpA-like"/>
    <property type="match status" value="1"/>
</dbReference>
<keyword evidence="3" id="KW-0998">Cell outer membrane</keyword>
<dbReference type="HOGENOM" id="CLU_016890_9_3_7"/>
<keyword evidence="8" id="KW-0449">Lipoprotein</keyword>
<dbReference type="PATRIC" id="fig|182217.3.peg.1778"/>
<dbReference type="InterPro" id="IPR050330">
    <property type="entry name" value="Bact_OuterMem_StrucFunc"/>
</dbReference>
<evidence type="ECO:0000256" key="6">
    <source>
        <dbReference type="SAM" id="SignalP"/>
    </source>
</evidence>
<feature type="region of interest" description="Disordered" evidence="5">
    <location>
        <begin position="38"/>
        <end position="85"/>
    </location>
</feature>
<dbReference type="CDD" id="cd07185">
    <property type="entry name" value="OmpA_C-like"/>
    <property type="match status" value="1"/>
</dbReference>
<sequence length="199" mass="21639">MKKVSVVSSLLAFLLVAGCSHKIDNKGVAGDVGAGARAVQNAPVSTETVQEKEVPKEEPAPAPVEEKHEEPAPAPEPAVQEPAAPAIESGTVIGSIYFDFDKYEVKEDEQNILDDSIQKAKENHMQVLLEGNTDEFGSSEYNQALGVKRALSVKSAMAVKGLDKDEIKTISFGETKPKCQEKTKECYKENRRVDIKLVK</sequence>
<accession>I0EPR3</accession>
<dbReference type="InterPro" id="IPR006664">
    <property type="entry name" value="OMP_bac"/>
</dbReference>
<dbReference type="GO" id="GO:0009279">
    <property type="term" value="C:cell outer membrane"/>
    <property type="evidence" value="ECO:0007669"/>
    <property type="project" value="UniProtKB-SubCell"/>
</dbReference>
<dbReference type="InterPro" id="IPR036737">
    <property type="entry name" value="OmpA-like_sf"/>
</dbReference>
<feature type="domain" description="OmpA-like" evidence="7">
    <location>
        <begin position="85"/>
        <end position="199"/>
    </location>
</feature>
<protein>
    <submittedName>
        <fullName evidence="8">Peptidoglycan-associated lipoprotein</fullName>
    </submittedName>
</protein>
<keyword evidence="9" id="KW-1185">Reference proteome</keyword>
<dbReference type="AlphaFoldDB" id="I0EPR3"/>
<evidence type="ECO:0000256" key="3">
    <source>
        <dbReference type="ARBA" id="ARBA00023237"/>
    </source>
</evidence>
<dbReference type="eggNOG" id="COG2885">
    <property type="taxonomic scope" value="Bacteria"/>
</dbReference>
<name>I0EPR3_HELC0</name>
<organism evidence="8 9">
    <name type="scientific">Helicobacter cetorum (strain ATCC BAA-429 / MIT 00-7128)</name>
    <dbReference type="NCBI Taxonomy" id="182217"/>
    <lineage>
        <taxon>Bacteria</taxon>
        <taxon>Pseudomonadati</taxon>
        <taxon>Campylobacterota</taxon>
        <taxon>Epsilonproteobacteria</taxon>
        <taxon>Campylobacterales</taxon>
        <taxon>Helicobacteraceae</taxon>
        <taxon>Helicobacter</taxon>
    </lineage>
</organism>
<keyword evidence="6" id="KW-0732">Signal</keyword>
<evidence type="ECO:0000313" key="8">
    <source>
        <dbReference type="EMBL" id="AFI04932.1"/>
    </source>
</evidence>
<dbReference type="InterPro" id="IPR006665">
    <property type="entry name" value="OmpA-like"/>
</dbReference>
<proteinExistence type="predicted"/>
<evidence type="ECO:0000256" key="4">
    <source>
        <dbReference type="PROSITE-ProRule" id="PRU00473"/>
    </source>
</evidence>
<dbReference type="Proteomes" id="UP000005010">
    <property type="component" value="Chromosome"/>
</dbReference>
<evidence type="ECO:0000313" key="9">
    <source>
        <dbReference type="Proteomes" id="UP000005010"/>
    </source>
</evidence>
<dbReference type="Pfam" id="PF00691">
    <property type="entry name" value="OmpA"/>
    <property type="match status" value="1"/>
</dbReference>
<dbReference type="Gene3D" id="3.30.1330.60">
    <property type="entry name" value="OmpA-like domain"/>
    <property type="match status" value="1"/>
</dbReference>
<dbReference type="PROSITE" id="PS51123">
    <property type="entry name" value="OMPA_2"/>
    <property type="match status" value="1"/>
</dbReference>
<dbReference type="PROSITE" id="PS51257">
    <property type="entry name" value="PROKAR_LIPOPROTEIN"/>
    <property type="match status" value="1"/>
</dbReference>
<feature type="compositionally biased region" description="Basic and acidic residues" evidence="5">
    <location>
        <begin position="49"/>
        <end position="71"/>
    </location>
</feature>
<dbReference type="PANTHER" id="PTHR30329:SF21">
    <property type="entry name" value="LIPOPROTEIN YIAD-RELATED"/>
    <property type="match status" value="1"/>
</dbReference>
<dbReference type="PRINTS" id="PR01021">
    <property type="entry name" value="OMPADOMAIN"/>
</dbReference>
<dbReference type="STRING" id="182217.HCW_08375"/>
<reference evidence="9" key="1">
    <citation type="submission" date="2012-04" db="EMBL/GenBank/DDBJ databases">
        <title>Complete genome sequence of Helicobacter cetorum strain MIT 00-7128.</title>
        <authorList>
            <person name="Kersulyte D."/>
            <person name="Berg D.E."/>
        </authorList>
    </citation>
    <scope>NUCLEOTIDE SEQUENCE [LARGE SCALE GENOMIC DNA]</scope>
    <source>
        <strain evidence="9">MIT 00-7128</strain>
    </source>
</reference>
<evidence type="ECO:0000256" key="5">
    <source>
        <dbReference type="SAM" id="MobiDB-lite"/>
    </source>
</evidence>
<dbReference type="EMBL" id="CP003479">
    <property type="protein sequence ID" value="AFI04932.1"/>
    <property type="molecule type" value="Genomic_DNA"/>
</dbReference>
<dbReference type="KEGG" id="hce:HCW_08375"/>
<comment type="subcellular location">
    <subcellularLocation>
        <location evidence="1">Cell outer membrane</location>
    </subcellularLocation>
</comment>
<keyword evidence="2 4" id="KW-0472">Membrane</keyword>
<feature type="signal peptide" evidence="6">
    <location>
        <begin position="1"/>
        <end position="22"/>
    </location>
</feature>
<dbReference type="RefSeq" id="WP_014661794.1">
    <property type="nucleotide sequence ID" value="NC_017737.1"/>
</dbReference>
<evidence type="ECO:0000256" key="1">
    <source>
        <dbReference type="ARBA" id="ARBA00004442"/>
    </source>
</evidence>
<evidence type="ECO:0000256" key="2">
    <source>
        <dbReference type="ARBA" id="ARBA00023136"/>
    </source>
</evidence>
<feature type="chain" id="PRO_5003625876" evidence="6">
    <location>
        <begin position="23"/>
        <end position="199"/>
    </location>
</feature>
<evidence type="ECO:0000259" key="7">
    <source>
        <dbReference type="PROSITE" id="PS51123"/>
    </source>
</evidence>
<dbReference type="PANTHER" id="PTHR30329">
    <property type="entry name" value="STATOR ELEMENT OF FLAGELLAR MOTOR COMPLEX"/>
    <property type="match status" value="1"/>
</dbReference>